<feature type="signal peptide" evidence="2">
    <location>
        <begin position="1"/>
        <end position="26"/>
    </location>
</feature>
<feature type="chain" id="PRO_5046474713" description="Ada DNA repair metal-binding domain-containing protein" evidence="2">
    <location>
        <begin position="27"/>
        <end position="162"/>
    </location>
</feature>
<dbReference type="EMBL" id="JBBMFK010000029">
    <property type="protein sequence ID" value="MEQ2444644.1"/>
    <property type="molecule type" value="Genomic_DNA"/>
</dbReference>
<keyword evidence="2" id="KW-0732">Signal</keyword>
<reference evidence="3 4" key="1">
    <citation type="submission" date="2024-03" db="EMBL/GenBank/DDBJ databases">
        <title>Human intestinal bacterial collection.</title>
        <authorList>
            <person name="Pauvert C."/>
            <person name="Hitch T.C.A."/>
            <person name="Clavel T."/>
        </authorList>
    </citation>
    <scope>NUCLEOTIDE SEQUENCE [LARGE SCALE GENOMIC DNA]</scope>
    <source>
        <strain evidence="3 4">CLA-AP-H29</strain>
    </source>
</reference>
<feature type="compositionally biased region" description="Low complexity" evidence="1">
    <location>
        <begin position="85"/>
        <end position="108"/>
    </location>
</feature>
<comment type="caution">
    <text evidence="3">The sequence shown here is derived from an EMBL/GenBank/DDBJ whole genome shotgun (WGS) entry which is preliminary data.</text>
</comment>
<evidence type="ECO:0000256" key="1">
    <source>
        <dbReference type="SAM" id="MobiDB-lite"/>
    </source>
</evidence>
<organism evidence="3 4">
    <name type="scientific">Pseudoflavonifractor intestinihominis</name>
    <dbReference type="NCBI Taxonomy" id="3133171"/>
    <lineage>
        <taxon>Bacteria</taxon>
        <taxon>Bacillati</taxon>
        <taxon>Bacillota</taxon>
        <taxon>Clostridia</taxon>
        <taxon>Eubacteriales</taxon>
        <taxon>Oscillospiraceae</taxon>
        <taxon>Pseudoflavonifractor</taxon>
    </lineage>
</organism>
<evidence type="ECO:0000313" key="4">
    <source>
        <dbReference type="Proteomes" id="UP001464378"/>
    </source>
</evidence>
<accession>A0ABV1ECQ3</accession>
<proteinExistence type="predicted"/>
<dbReference type="PROSITE" id="PS51257">
    <property type="entry name" value="PROKAR_LIPOPROTEIN"/>
    <property type="match status" value="1"/>
</dbReference>
<keyword evidence="4" id="KW-1185">Reference proteome</keyword>
<feature type="compositionally biased region" description="Low complexity" evidence="1">
    <location>
        <begin position="30"/>
        <end position="49"/>
    </location>
</feature>
<feature type="region of interest" description="Disordered" evidence="1">
    <location>
        <begin position="23"/>
        <end position="108"/>
    </location>
</feature>
<protein>
    <recommendedName>
        <fullName evidence="5">Ada DNA repair metal-binding domain-containing protein</fullName>
    </recommendedName>
</protein>
<evidence type="ECO:0008006" key="5">
    <source>
        <dbReference type="Google" id="ProtNLM"/>
    </source>
</evidence>
<gene>
    <name evidence="3" type="ORF">WMO64_14365</name>
</gene>
<name>A0ABV1ECQ3_9FIRM</name>
<evidence type="ECO:0000256" key="2">
    <source>
        <dbReference type="SAM" id="SignalP"/>
    </source>
</evidence>
<dbReference type="RefSeq" id="WP_349232407.1">
    <property type="nucleotide sequence ID" value="NZ_JBBMFK010000029.1"/>
</dbReference>
<sequence length="162" mass="16774">MDSIKRRLLPLLAALVLLLCSCTAGTPDNSPSTSPSLPAPSQVQSSVSPSLPPSETDPLQVQPSASPSPPPSETDPSEVQPYISPSPAVTTPEPSPSTAPVSEAPAAAAVEDPVEVIVYVTKTGEKYHAAGCQYLSRSQIPMSLEDAKASGYTPCSKCHPPR</sequence>
<evidence type="ECO:0000313" key="3">
    <source>
        <dbReference type="EMBL" id="MEQ2444644.1"/>
    </source>
</evidence>
<dbReference type="Proteomes" id="UP001464378">
    <property type="component" value="Unassembled WGS sequence"/>
</dbReference>